<accession>A0A660SC71</accession>
<comment type="caution">
    <text evidence="4">The sequence shown here is derived from an EMBL/GenBank/DDBJ whole genome shotgun (WGS) entry which is preliminary data.</text>
</comment>
<evidence type="ECO:0000259" key="3">
    <source>
        <dbReference type="PROSITE" id="PS51677"/>
    </source>
</evidence>
<gene>
    <name evidence="4" type="ORF">DRP53_10820</name>
</gene>
<proteinExistence type="predicted"/>
<dbReference type="AlphaFoldDB" id="A0A660SC71"/>
<evidence type="ECO:0000313" key="5">
    <source>
        <dbReference type="Proteomes" id="UP000268469"/>
    </source>
</evidence>
<comment type="subcellular location">
    <subcellularLocation>
        <location evidence="1">Secreted</location>
    </subcellularLocation>
</comment>
<feature type="domain" description="NodB homology" evidence="3">
    <location>
        <begin position="95"/>
        <end position="333"/>
    </location>
</feature>
<evidence type="ECO:0000313" key="4">
    <source>
        <dbReference type="EMBL" id="RKX68408.1"/>
    </source>
</evidence>
<dbReference type="InterPro" id="IPR011330">
    <property type="entry name" value="Glyco_hydro/deAcase_b/a-brl"/>
</dbReference>
<dbReference type="GO" id="GO:0005576">
    <property type="term" value="C:extracellular region"/>
    <property type="evidence" value="ECO:0007669"/>
    <property type="project" value="UniProtKB-SubCell"/>
</dbReference>
<name>A0A660SC71_UNCW3</name>
<organism evidence="4 5">
    <name type="scientific">candidate division WOR-3 bacterium</name>
    <dbReference type="NCBI Taxonomy" id="2052148"/>
    <lineage>
        <taxon>Bacteria</taxon>
        <taxon>Bacteria division WOR-3</taxon>
    </lineage>
</organism>
<reference evidence="4 5" key="1">
    <citation type="submission" date="2018-06" db="EMBL/GenBank/DDBJ databases">
        <title>Extensive metabolic versatility and redundancy in microbially diverse, dynamic hydrothermal sediments.</title>
        <authorList>
            <person name="Dombrowski N."/>
            <person name="Teske A."/>
            <person name="Baker B.J."/>
        </authorList>
    </citation>
    <scope>NUCLEOTIDE SEQUENCE [LARGE SCALE GENOMIC DNA]</scope>
    <source>
        <strain evidence="4">B36_G15</strain>
    </source>
</reference>
<dbReference type="Pfam" id="PF01522">
    <property type="entry name" value="Polysacc_deac_1"/>
    <property type="match status" value="1"/>
</dbReference>
<keyword evidence="2" id="KW-0732">Signal</keyword>
<dbReference type="GO" id="GO:0016810">
    <property type="term" value="F:hydrolase activity, acting on carbon-nitrogen (but not peptide) bonds"/>
    <property type="evidence" value="ECO:0007669"/>
    <property type="project" value="InterPro"/>
</dbReference>
<dbReference type="PROSITE" id="PS51677">
    <property type="entry name" value="NODB"/>
    <property type="match status" value="1"/>
</dbReference>
<evidence type="ECO:0000256" key="2">
    <source>
        <dbReference type="ARBA" id="ARBA00022729"/>
    </source>
</evidence>
<evidence type="ECO:0000256" key="1">
    <source>
        <dbReference type="ARBA" id="ARBA00004613"/>
    </source>
</evidence>
<dbReference type="EMBL" id="QNBE01000166">
    <property type="protein sequence ID" value="RKX68408.1"/>
    <property type="molecule type" value="Genomic_DNA"/>
</dbReference>
<dbReference type="CDD" id="cd10918">
    <property type="entry name" value="CE4_NodB_like_5s_6s"/>
    <property type="match status" value="1"/>
</dbReference>
<dbReference type="SUPFAM" id="SSF88713">
    <property type="entry name" value="Glycoside hydrolase/deacetylase"/>
    <property type="match status" value="1"/>
</dbReference>
<dbReference type="PANTHER" id="PTHR34216:SF3">
    <property type="entry name" value="POLY-BETA-1,6-N-ACETYL-D-GLUCOSAMINE N-DEACETYLASE"/>
    <property type="match status" value="1"/>
</dbReference>
<sequence length="333" mass="38859">MFRRLRRSASPIIKASLFYTGVFSLMRRLRPSDKVAILRYHSIQDPGRNFYAVPSIVISPKEFERHVRYFTKRYNVISMDEVVDCIREGRQFPENAIVFTFDDGYADNYIAYKILKKYGATGTFYLVVGCIGDEQPLWLAEVYQLIKFTTKGEFEVEVDGENHRFRLTDSNRYKVMRDLMWLIKSNDLETRARVMDQLRSQLKWDEVRSKLPDLPVMLSWDQVREMVQNGMTIGGHTMSHANLPNAKPEEAYREVQLCKQTLERKLGIEVKHFSYPNGGCDIYFSEKTEGYIKEIGFLSAVTSEEGLVAFSDHYFSLRRVRVGKLNDVLYRIA</sequence>
<dbReference type="Gene3D" id="3.20.20.370">
    <property type="entry name" value="Glycoside hydrolase/deacetylase"/>
    <property type="match status" value="1"/>
</dbReference>
<protein>
    <recommendedName>
        <fullName evidence="3">NodB homology domain-containing protein</fullName>
    </recommendedName>
</protein>
<dbReference type="InterPro" id="IPR051398">
    <property type="entry name" value="Polysacch_Deacetylase"/>
</dbReference>
<dbReference type="PANTHER" id="PTHR34216">
    <property type="match status" value="1"/>
</dbReference>
<dbReference type="InterPro" id="IPR002509">
    <property type="entry name" value="NODB_dom"/>
</dbReference>
<dbReference type="GO" id="GO:0005975">
    <property type="term" value="P:carbohydrate metabolic process"/>
    <property type="evidence" value="ECO:0007669"/>
    <property type="project" value="InterPro"/>
</dbReference>
<dbReference type="Proteomes" id="UP000268469">
    <property type="component" value="Unassembled WGS sequence"/>
</dbReference>